<accession>A0A8S4QXN3</accession>
<evidence type="ECO:0000313" key="2">
    <source>
        <dbReference type="Proteomes" id="UP000838756"/>
    </source>
</evidence>
<dbReference type="Proteomes" id="UP000838756">
    <property type="component" value="Unassembled WGS sequence"/>
</dbReference>
<dbReference type="EMBL" id="CAKXAJ010022145">
    <property type="protein sequence ID" value="CAH2226866.1"/>
    <property type="molecule type" value="Genomic_DNA"/>
</dbReference>
<sequence>KSYKDEPLENETWDDIIEYCNLPLKGKLTSSKNIYSWYVYAPFNKAFEDLKLLIRNESNPSERIWILRSILTCALGNQNNILTLLKYYHKNHINEPFMFKVQFVNHLITKTDTHKYDEEAWGYLNDIFNSLEVYTRSKDSVQSCLKSILFYNVIHDVQIPEDIESKFDFKHYISYGYGDCRNKFNMEETQKIFNYFYSYYISKVKINITSEKEFDETVDIILSVLKVLDIWNKELKDYPFVLQRIKDLVIIKKDSSWKQDLSSLYNFKKSWRKILFTESIILSPNQDSCMNALKHSPELLESHTKEINACINDKVLYFGRFLRKIQIYYQYQSLSDSFKATFLENLNRMSLHKSSITGLCILLTRKELLDFVQKYVPREAKIVWNQHDDAMLSIRKNVAACMHLSRPHLPLDVVLLYAKGDYLKYVLPSLNAIFYNINSKQMAEHLPKLLNAPVSLKKHGIRVAFAKLKQKELINMFTEIWKSNKNRSIRKEIVCETFKMLCKETDETVMFYIWEMFRMFVNDLTFEENKKIYFTLSQAQKVPLNIRASFLMRSYEFLEKLPAEANCENLIDELKTKMGDIMEFLDVDFMAKLFLENFDKKFATQKYSYSTYVAMFLLSTKSESVQCERYKKCFEPIVEKAVAVWNKQHGTVYYARKNLQDIFNTMSMKFDSLVLDQEMIFPIAMYTAALNQLQSVLSIKENYFLLTHIKLSLGYIQIVSDLKTKCSGLKYNLLLKEAAPSFGALCLNYLKKDVADHFSTIYIIFGKVLSLICDQYAKHDTVFKMGVLKAFLSDKNFIEGYLLVTELMPTSNYFCGSSETALQLDMLKELSIHHSEEVVSHYWLIRKDLYYFCY</sequence>
<protein>
    <submittedName>
        <fullName evidence="1">Jg27467 protein</fullName>
    </submittedName>
</protein>
<dbReference type="OrthoDB" id="7100635at2759"/>
<reference evidence="1" key="1">
    <citation type="submission" date="2022-03" db="EMBL/GenBank/DDBJ databases">
        <authorList>
            <person name="Lindestad O."/>
        </authorList>
    </citation>
    <scope>NUCLEOTIDE SEQUENCE</scope>
</reference>
<feature type="non-terminal residue" evidence="1">
    <location>
        <position position="1"/>
    </location>
</feature>
<evidence type="ECO:0000313" key="1">
    <source>
        <dbReference type="EMBL" id="CAH2226866.1"/>
    </source>
</evidence>
<dbReference type="AlphaFoldDB" id="A0A8S4QXN3"/>
<proteinExistence type="predicted"/>
<organism evidence="1 2">
    <name type="scientific">Pararge aegeria aegeria</name>
    <dbReference type="NCBI Taxonomy" id="348720"/>
    <lineage>
        <taxon>Eukaryota</taxon>
        <taxon>Metazoa</taxon>
        <taxon>Ecdysozoa</taxon>
        <taxon>Arthropoda</taxon>
        <taxon>Hexapoda</taxon>
        <taxon>Insecta</taxon>
        <taxon>Pterygota</taxon>
        <taxon>Neoptera</taxon>
        <taxon>Endopterygota</taxon>
        <taxon>Lepidoptera</taxon>
        <taxon>Glossata</taxon>
        <taxon>Ditrysia</taxon>
        <taxon>Papilionoidea</taxon>
        <taxon>Nymphalidae</taxon>
        <taxon>Satyrinae</taxon>
        <taxon>Satyrini</taxon>
        <taxon>Parargina</taxon>
        <taxon>Pararge</taxon>
    </lineage>
</organism>
<gene>
    <name evidence="1" type="primary">jg27467</name>
    <name evidence="1" type="ORF">PAEG_LOCUS7525</name>
</gene>
<comment type="caution">
    <text evidence="1">The sequence shown here is derived from an EMBL/GenBank/DDBJ whole genome shotgun (WGS) entry which is preliminary data.</text>
</comment>
<keyword evidence="2" id="KW-1185">Reference proteome</keyword>
<name>A0A8S4QXN3_9NEOP</name>